<evidence type="ECO:0000313" key="1">
    <source>
        <dbReference type="EMBL" id="ULT97028.1"/>
    </source>
</evidence>
<organism evidence="1 2">
    <name type="scientific">Caenorhabditis briggsae</name>
    <dbReference type="NCBI Taxonomy" id="6238"/>
    <lineage>
        <taxon>Eukaryota</taxon>
        <taxon>Metazoa</taxon>
        <taxon>Ecdysozoa</taxon>
        <taxon>Nematoda</taxon>
        <taxon>Chromadorea</taxon>
        <taxon>Rhabditida</taxon>
        <taxon>Rhabditina</taxon>
        <taxon>Rhabditomorpha</taxon>
        <taxon>Rhabditoidea</taxon>
        <taxon>Rhabditidae</taxon>
        <taxon>Peloderinae</taxon>
        <taxon>Caenorhabditis</taxon>
    </lineage>
</organism>
<name>A0AAE9D5P6_CAEBR</name>
<gene>
    <name evidence="1" type="ORF">L3Y34_005088</name>
</gene>
<evidence type="ECO:0000313" key="2">
    <source>
        <dbReference type="Proteomes" id="UP000827892"/>
    </source>
</evidence>
<dbReference type="Proteomes" id="UP000827892">
    <property type="component" value="Chromosome IV"/>
</dbReference>
<sequence>MKETEDDSSPLSELEALELITTKYVSPPDAPNEAEDVKVEKIRAVGSPLLFSPIERPDEDDDFVLDDYEYLLRPGIKKDVESDHAVILLDRILNSSEEILKEMDYWDVFERSKKWAKTTRASELALVEKLIPMVDKRPTHLHVFCHHLTSSDSIDIIGNAIVGVKSVSKKYRSLFRMSMKTQMTFKQFIDKLETVVDAKWTVRVRHPLISSFTSSANLTTPDILGYTRFESMDPSTTTSASFEISVTEKPHVKVHLEYRNELLKNGKREKTLLIEQHVDVKTPRRRATFGEPLVEKIHEFEINQIPFPLPQRGIDLMRYLQEIVQGKTSRHTIP</sequence>
<dbReference type="PANTHER" id="PTHR38618:SF2">
    <property type="entry name" value="F-BOX DOMAIN-CONTAINING PROTEIN-RELATED"/>
    <property type="match status" value="1"/>
</dbReference>
<dbReference type="KEGG" id="cbr:CBG_04451"/>
<proteinExistence type="predicted"/>
<dbReference type="OMA" id="NPICEEN"/>
<dbReference type="AlphaFoldDB" id="A0AAE9D5P6"/>
<dbReference type="PANTHER" id="PTHR38618">
    <property type="entry name" value="PROTEIN CBG21701-RELATED"/>
    <property type="match status" value="1"/>
</dbReference>
<dbReference type="EMBL" id="CP090894">
    <property type="protein sequence ID" value="ULT97028.1"/>
    <property type="molecule type" value="Genomic_DNA"/>
</dbReference>
<accession>A0AAE9D5P6</accession>
<protein>
    <submittedName>
        <fullName evidence="1">Uncharacterized protein</fullName>
    </submittedName>
</protein>
<reference evidence="1 2" key="1">
    <citation type="submission" date="2022-05" db="EMBL/GenBank/DDBJ databases">
        <title>Chromosome-level reference genomes for two strains of Caenorhabditis briggsae: an improved platform for comparative genomics.</title>
        <authorList>
            <person name="Stevens L."/>
            <person name="Andersen E.C."/>
        </authorList>
    </citation>
    <scope>NUCLEOTIDE SEQUENCE [LARGE SCALE GENOMIC DNA]</scope>
    <source>
        <strain evidence="1">QX1410_ONT</strain>
        <tissue evidence="1">Whole-organism</tissue>
    </source>
</reference>